<dbReference type="AlphaFoldDB" id="X0UIN0"/>
<dbReference type="InterPro" id="IPR011006">
    <property type="entry name" value="CheY-like_superfamily"/>
</dbReference>
<dbReference type="InterPro" id="IPR001789">
    <property type="entry name" value="Sig_transdc_resp-reg_receiver"/>
</dbReference>
<proteinExistence type="predicted"/>
<dbReference type="PROSITE" id="PS50110">
    <property type="entry name" value="RESPONSE_REGULATORY"/>
    <property type="match status" value="1"/>
</dbReference>
<gene>
    <name evidence="3" type="ORF">S01H1_22131</name>
</gene>
<evidence type="ECO:0000259" key="2">
    <source>
        <dbReference type="PROSITE" id="PS50110"/>
    </source>
</evidence>
<protein>
    <recommendedName>
        <fullName evidence="2">Response regulatory domain-containing protein</fullName>
    </recommendedName>
</protein>
<dbReference type="Pfam" id="PF00072">
    <property type="entry name" value="Response_reg"/>
    <property type="match status" value="1"/>
</dbReference>
<dbReference type="InterPro" id="IPR058245">
    <property type="entry name" value="NreC/VraR/RcsB-like_REC"/>
</dbReference>
<dbReference type="InterPro" id="IPR039420">
    <property type="entry name" value="WalR-like"/>
</dbReference>
<dbReference type="CDD" id="cd17535">
    <property type="entry name" value="REC_NarL-like"/>
    <property type="match status" value="1"/>
</dbReference>
<dbReference type="EMBL" id="BARS01012424">
    <property type="protein sequence ID" value="GAF99156.1"/>
    <property type="molecule type" value="Genomic_DNA"/>
</dbReference>
<sequence length="77" mass="8414">MPDLVRVLIADDHLVVRQGLRGFLETYADIQVVAGAENGAQAVALAREHVPDVILMDLLMPEMDGVEAIEQIMVFSP</sequence>
<dbReference type="PANTHER" id="PTHR43214">
    <property type="entry name" value="TWO-COMPONENT RESPONSE REGULATOR"/>
    <property type="match status" value="1"/>
</dbReference>
<reference evidence="3" key="1">
    <citation type="journal article" date="2014" name="Front. Microbiol.">
        <title>High frequency of phylogenetically diverse reductive dehalogenase-homologous genes in deep subseafloor sedimentary metagenomes.</title>
        <authorList>
            <person name="Kawai M."/>
            <person name="Futagami T."/>
            <person name="Toyoda A."/>
            <person name="Takaki Y."/>
            <person name="Nishi S."/>
            <person name="Hori S."/>
            <person name="Arai W."/>
            <person name="Tsubouchi T."/>
            <person name="Morono Y."/>
            <person name="Uchiyama I."/>
            <person name="Ito T."/>
            <person name="Fujiyama A."/>
            <person name="Inagaki F."/>
            <person name="Takami H."/>
        </authorList>
    </citation>
    <scope>NUCLEOTIDE SEQUENCE</scope>
    <source>
        <strain evidence="3">Expedition CK06-06</strain>
    </source>
</reference>
<keyword evidence="1" id="KW-0238">DNA-binding</keyword>
<comment type="caution">
    <text evidence="3">The sequence shown here is derived from an EMBL/GenBank/DDBJ whole genome shotgun (WGS) entry which is preliminary data.</text>
</comment>
<evidence type="ECO:0000313" key="3">
    <source>
        <dbReference type="EMBL" id="GAF99156.1"/>
    </source>
</evidence>
<evidence type="ECO:0000256" key="1">
    <source>
        <dbReference type="ARBA" id="ARBA00023125"/>
    </source>
</evidence>
<dbReference type="GO" id="GO:0003677">
    <property type="term" value="F:DNA binding"/>
    <property type="evidence" value="ECO:0007669"/>
    <property type="project" value="UniProtKB-KW"/>
</dbReference>
<dbReference type="Gene3D" id="3.40.50.2300">
    <property type="match status" value="1"/>
</dbReference>
<feature type="domain" description="Response regulatory" evidence="2">
    <location>
        <begin position="6"/>
        <end position="77"/>
    </location>
</feature>
<name>X0UIN0_9ZZZZ</name>
<accession>X0UIN0</accession>
<dbReference type="GO" id="GO:0000160">
    <property type="term" value="P:phosphorelay signal transduction system"/>
    <property type="evidence" value="ECO:0007669"/>
    <property type="project" value="InterPro"/>
</dbReference>
<feature type="non-terminal residue" evidence="3">
    <location>
        <position position="77"/>
    </location>
</feature>
<organism evidence="3">
    <name type="scientific">marine sediment metagenome</name>
    <dbReference type="NCBI Taxonomy" id="412755"/>
    <lineage>
        <taxon>unclassified sequences</taxon>
        <taxon>metagenomes</taxon>
        <taxon>ecological metagenomes</taxon>
    </lineage>
</organism>
<dbReference type="SUPFAM" id="SSF52172">
    <property type="entry name" value="CheY-like"/>
    <property type="match status" value="1"/>
</dbReference>
<dbReference type="PANTHER" id="PTHR43214:SF43">
    <property type="entry name" value="TWO-COMPONENT RESPONSE REGULATOR"/>
    <property type="match status" value="1"/>
</dbReference>